<name>A0A554MX99_9EURY</name>
<dbReference type="PANTHER" id="PTHR31970">
    <property type="match status" value="1"/>
</dbReference>
<dbReference type="PANTHER" id="PTHR31970:SF9">
    <property type="entry name" value="MOLYBDATE TRANSPORTER 2"/>
    <property type="match status" value="1"/>
</dbReference>
<evidence type="ECO:0000313" key="2">
    <source>
        <dbReference type="EMBL" id="TSD09756.1"/>
    </source>
</evidence>
<keyword evidence="1" id="KW-0472">Membrane</keyword>
<organism evidence="2 3">
    <name type="scientific">Haloglomus irregulare</name>
    <dbReference type="NCBI Taxonomy" id="2234134"/>
    <lineage>
        <taxon>Archaea</taxon>
        <taxon>Methanobacteriati</taxon>
        <taxon>Methanobacteriota</taxon>
        <taxon>Stenosarchaea group</taxon>
        <taxon>Halobacteria</taxon>
        <taxon>Halobacteriales</taxon>
        <taxon>Natronomonadaceae</taxon>
        <taxon>Haloglomus</taxon>
    </lineage>
</organism>
<feature type="transmembrane region" description="Helical" evidence="1">
    <location>
        <begin position="285"/>
        <end position="315"/>
    </location>
</feature>
<sequence>MATAEVFGHRLEIRFDSGEVAGALGDSVTVLPLMIAIGALTDASLGLVLLGFAVFQAVWGLHYGLPMSVEPMKALAGLAIAGTLGYGELVAAGLLAGVVLLVAGTTGLVGRVADLVGRPVVRGVQFAVALLLLVAGLELAAGAPLVAAAGVAVAGFAALVDRRAPAPAVLLAGMLAALWAVGGTPTAALPAVPPSLSALPEPTLTSDALTGLAGQLAMTVGNAAVATALLVDDLYGRDVSPDALARSMGTTNLLAVPLGGVPMCHGSGGLAGKHAFGARTAGANLVLAGLYAVAALVAGLWTAFPMAVLGVLLVLVAAHLGRVALESVASPAEAVVVVGTGVTALLADVGLAFLLAAAGHAAYERVRGRAAGA</sequence>
<comment type="caution">
    <text evidence="2">The sequence shown here is derived from an EMBL/GenBank/DDBJ whole genome shotgun (WGS) entry which is preliminary data.</text>
</comment>
<dbReference type="GO" id="GO:0015098">
    <property type="term" value="F:molybdate ion transmembrane transporter activity"/>
    <property type="evidence" value="ECO:0007669"/>
    <property type="project" value="InterPro"/>
</dbReference>
<dbReference type="AlphaFoldDB" id="A0A554MX99"/>
<dbReference type="Proteomes" id="UP000319894">
    <property type="component" value="Unassembled WGS sequence"/>
</dbReference>
<dbReference type="RefSeq" id="WP_144262761.1">
    <property type="nucleotide sequence ID" value="NZ_QMDX01000010.1"/>
</dbReference>
<keyword evidence="3" id="KW-1185">Reference proteome</keyword>
<keyword evidence="1" id="KW-0812">Transmembrane</keyword>
<proteinExistence type="predicted"/>
<dbReference type="InterPro" id="IPR031563">
    <property type="entry name" value="MOT1/MOT2"/>
</dbReference>
<evidence type="ECO:0000313" key="3">
    <source>
        <dbReference type="Proteomes" id="UP000319894"/>
    </source>
</evidence>
<gene>
    <name evidence="2" type="ORF">DP107_13920</name>
</gene>
<feature type="transmembrane region" description="Helical" evidence="1">
    <location>
        <begin position="335"/>
        <end position="359"/>
    </location>
</feature>
<dbReference type="OrthoDB" id="117479at2157"/>
<protein>
    <submittedName>
        <fullName evidence="2">Sulfate transporter</fullName>
    </submittedName>
</protein>
<feature type="transmembrane region" description="Helical" evidence="1">
    <location>
        <begin position="212"/>
        <end position="231"/>
    </location>
</feature>
<dbReference type="Pfam" id="PF16983">
    <property type="entry name" value="MFS_MOT1"/>
    <property type="match status" value="2"/>
</dbReference>
<dbReference type="InParanoid" id="A0A554MX99"/>
<feature type="transmembrane region" description="Helical" evidence="1">
    <location>
        <begin position="46"/>
        <end position="65"/>
    </location>
</feature>
<dbReference type="EMBL" id="QMDX01000010">
    <property type="protein sequence ID" value="TSD09756.1"/>
    <property type="molecule type" value="Genomic_DNA"/>
</dbReference>
<feature type="transmembrane region" description="Helical" evidence="1">
    <location>
        <begin position="123"/>
        <end position="156"/>
    </location>
</feature>
<accession>A0A554MX99</accession>
<evidence type="ECO:0000256" key="1">
    <source>
        <dbReference type="SAM" id="Phobius"/>
    </source>
</evidence>
<reference evidence="2 3" key="1">
    <citation type="submission" date="2018-06" db="EMBL/GenBank/DDBJ databases">
        <title>Natronomonas sp. F16-60 a new haloarchaeon isolated from a solar saltern of Isla Cristina, Huelva, Spain.</title>
        <authorList>
            <person name="Duran-Viseras A."/>
            <person name="Sanchez-Porro C."/>
            <person name="Ventosa A."/>
        </authorList>
    </citation>
    <scope>NUCLEOTIDE SEQUENCE [LARGE SCALE GENOMIC DNA]</scope>
    <source>
        <strain evidence="2 3">F16-60</strain>
    </source>
</reference>
<feature type="transmembrane region" description="Helical" evidence="1">
    <location>
        <begin position="77"/>
        <end position="103"/>
    </location>
</feature>
<keyword evidence="1" id="KW-1133">Transmembrane helix</keyword>
<feature type="transmembrane region" description="Helical" evidence="1">
    <location>
        <begin position="168"/>
        <end position="192"/>
    </location>
</feature>